<keyword evidence="10" id="KW-0863">Zinc-finger</keyword>
<protein>
    <recommendedName>
        <fullName evidence="3">tRNA-dihydrouridine(47) synthase [NAD(P)(+)]</fullName>
        <ecNumber evidence="3">1.3.1.89</ecNumber>
    </recommendedName>
</protein>
<comment type="catalytic activity">
    <reaction evidence="16">
        <text>a 5,6-dihydrouridine in mRNA + NAD(+) = a uridine in mRNA + NADH + H(+)</text>
        <dbReference type="Rhea" id="RHEA:69851"/>
        <dbReference type="Rhea" id="RHEA-COMP:14658"/>
        <dbReference type="Rhea" id="RHEA-COMP:17789"/>
        <dbReference type="ChEBI" id="CHEBI:15378"/>
        <dbReference type="ChEBI" id="CHEBI:57540"/>
        <dbReference type="ChEBI" id="CHEBI:57945"/>
        <dbReference type="ChEBI" id="CHEBI:65315"/>
        <dbReference type="ChEBI" id="CHEBI:74443"/>
    </reaction>
    <physiologicalReaction direction="right-to-left" evidence="16">
        <dbReference type="Rhea" id="RHEA:69853"/>
    </physiologicalReaction>
</comment>
<keyword evidence="21" id="KW-1185">Reference proteome</keyword>
<dbReference type="EMBL" id="AZBU02000002">
    <property type="protein sequence ID" value="TKR95563.1"/>
    <property type="molecule type" value="Genomic_DNA"/>
</dbReference>
<evidence type="ECO:0000256" key="16">
    <source>
        <dbReference type="ARBA" id="ARBA00048342"/>
    </source>
</evidence>
<evidence type="ECO:0000313" key="20">
    <source>
        <dbReference type="EMBL" id="TKR95563.1"/>
    </source>
</evidence>
<dbReference type="PANTHER" id="PTHR45846">
    <property type="entry name" value="TRNA-DIHYDROURIDINE(47) SYNTHASE [NAD(P)(+)]-LIKE"/>
    <property type="match status" value="1"/>
</dbReference>
<evidence type="ECO:0000256" key="3">
    <source>
        <dbReference type="ARBA" id="ARBA00012376"/>
    </source>
</evidence>
<evidence type="ECO:0000313" key="21">
    <source>
        <dbReference type="Proteomes" id="UP000298663"/>
    </source>
</evidence>
<evidence type="ECO:0000256" key="10">
    <source>
        <dbReference type="ARBA" id="ARBA00022771"/>
    </source>
</evidence>
<sequence>MAKGERDARLQNTRLCLSVIHSDRKCKYGNRCVAEHTLEAYLEKKPEDLGDKCPVFEATECPYKWACRFASAHTNPESNEQIMKEKPESYIPTINGSSTTLQIALRTRKINFKETDAISKNVDSIGAMDREKPLLRMKEMAGKPYLAPLTTVGNLPFRRLCVDLGCEITCGEMALSTSLLSGSPSEWALVKRHPSEKIFGVQVAGGFADTMARTAQILVNETEIDFIDINMGCPIDMINEKGGGCALATRGNRMVQVLKAMSKVMGDMPLTVKVRTGIKEGTYTAHNTIAKMVEECAPQLITLHPRSKEQRYTKMADWGYANQCAEAAKEVPLWVCGDVLSYEDYYKRLEEHNIGGIMIGRGALIKPWLFTEIKERRYWDITATERLDIVKQNAVEVEQLV</sequence>
<evidence type="ECO:0000259" key="19">
    <source>
        <dbReference type="Pfam" id="PF01207"/>
    </source>
</evidence>
<evidence type="ECO:0000256" key="14">
    <source>
        <dbReference type="ARBA" id="ARBA00023027"/>
    </source>
</evidence>
<keyword evidence="4" id="KW-0285">Flavoprotein</keyword>
<comment type="catalytic activity">
    <reaction evidence="18">
        <text>5,6-dihydrouridine(47) in tRNA + NADP(+) = uridine(47) in tRNA + NADPH + H(+)</text>
        <dbReference type="Rhea" id="RHEA:53360"/>
        <dbReference type="Rhea" id="RHEA-COMP:13539"/>
        <dbReference type="Rhea" id="RHEA-COMP:13540"/>
        <dbReference type="ChEBI" id="CHEBI:15378"/>
        <dbReference type="ChEBI" id="CHEBI:57783"/>
        <dbReference type="ChEBI" id="CHEBI:58349"/>
        <dbReference type="ChEBI" id="CHEBI:65315"/>
        <dbReference type="ChEBI" id="CHEBI:74443"/>
        <dbReference type="EC" id="1.3.1.89"/>
    </reaction>
    <physiologicalReaction direction="right-to-left" evidence="18">
        <dbReference type="Rhea" id="RHEA:53362"/>
    </physiologicalReaction>
</comment>
<keyword evidence="13" id="KW-0560">Oxidoreductase</keyword>
<dbReference type="InterPro" id="IPR013785">
    <property type="entry name" value="Aldolase_TIM"/>
</dbReference>
<keyword evidence="6" id="KW-0507">mRNA processing</keyword>
<comment type="catalytic activity">
    <reaction evidence="17">
        <text>a 5,6-dihydrouridine in mRNA + NADP(+) = a uridine in mRNA + NADPH + H(+)</text>
        <dbReference type="Rhea" id="RHEA:69855"/>
        <dbReference type="Rhea" id="RHEA-COMP:14658"/>
        <dbReference type="Rhea" id="RHEA-COMP:17789"/>
        <dbReference type="ChEBI" id="CHEBI:15378"/>
        <dbReference type="ChEBI" id="CHEBI:57783"/>
        <dbReference type="ChEBI" id="CHEBI:58349"/>
        <dbReference type="ChEBI" id="CHEBI:65315"/>
        <dbReference type="ChEBI" id="CHEBI:74443"/>
    </reaction>
    <physiologicalReaction direction="right-to-left" evidence="17">
        <dbReference type="Rhea" id="RHEA:69857"/>
    </physiologicalReaction>
</comment>
<keyword evidence="7" id="KW-0819">tRNA processing</keyword>
<name>A0A4U5PGP0_STECR</name>
<evidence type="ECO:0000256" key="6">
    <source>
        <dbReference type="ARBA" id="ARBA00022664"/>
    </source>
</evidence>
<accession>A0A4U5PGP0</accession>
<keyword evidence="8" id="KW-0479">Metal-binding</keyword>
<dbReference type="InterPro" id="IPR035587">
    <property type="entry name" value="DUS-like_FMN-bd"/>
</dbReference>
<dbReference type="CDD" id="cd02801">
    <property type="entry name" value="DUS_like_FMN"/>
    <property type="match status" value="1"/>
</dbReference>
<evidence type="ECO:0000256" key="2">
    <source>
        <dbReference type="ARBA" id="ARBA00005451"/>
    </source>
</evidence>
<dbReference type="SUPFAM" id="SSF51395">
    <property type="entry name" value="FMN-linked oxidoreductases"/>
    <property type="match status" value="1"/>
</dbReference>
<keyword evidence="11" id="KW-0862">Zinc</keyword>
<evidence type="ECO:0000256" key="17">
    <source>
        <dbReference type="ARBA" id="ARBA00049447"/>
    </source>
</evidence>
<dbReference type="OrthoDB" id="259935at2759"/>
<evidence type="ECO:0000256" key="12">
    <source>
        <dbReference type="ARBA" id="ARBA00022857"/>
    </source>
</evidence>
<comment type="catalytic activity">
    <reaction evidence="15">
        <text>5,6-dihydrouridine(47) in tRNA + NAD(+) = uridine(47) in tRNA + NADH + H(+)</text>
        <dbReference type="Rhea" id="RHEA:53364"/>
        <dbReference type="Rhea" id="RHEA-COMP:13539"/>
        <dbReference type="Rhea" id="RHEA-COMP:13540"/>
        <dbReference type="ChEBI" id="CHEBI:15378"/>
        <dbReference type="ChEBI" id="CHEBI:57540"/>
        <dbReference type="ChEBI" id="CHEBI:57945"/>
        <dbReference type="ChEBI" id="CHEBI:65315"/>
        <dbReference type="ChEBI" id="CHEBI:74443"/>
        <dbReference type="EC" id="1.3.1.89"/>
    </reaction>
    <physiologicalReaction direction="right-to-left" evidence="15">
        <dbReference type="Rhea" id="RHEA:53366"/>
    </physiologicalReaction>
</comment>
<comment type="similarity">
    <text evidence="2">Belongs to the Dus family. Dus3 subfamily.</text>
</comment>
<proteinExistence type="inferred from homology"/>
<evidence type="ECO:0000256" key="7">
    <source>
        <dbReference type="ARBA" id="ARBA00022694"/>
    </source>
</evidence>
<dbReference type="FunFam" id="3.20.20.70:FF:000067">
    <property type="entry name" value="tRNA-dihydrouridine(47) synthase [NAD(P)(+)]"/>
    <property type="match status" value="1"/>
</dbReference>
<dbReference type="AlphaFoldDB" id="A0A4U5PGP0"/>
<comment type="cofactor">
    <cofactor evidence="1">
        <name>FMN</name>
        <dbReference type="ChEBI" id="CHEBI:58210"/>
    </cofactor>
</comment>
<dbReference type="GO" id="GO:0003723">
    <property type="term" value="F:RNA binding"/>
    <property type="evidence" value="ECO:0007669"/>
    <property type="project" value="TreeGrafter"/>
</dbReference>
<dbReference type="PROSITE" id="PS01136">
    <property type="entry name" value="UPF0034"/>
    <property type="match status" value="1"/>
</dbReference>
<evidence type="ECO:0000256" key="15">
    <source>
        <dbReference type="ARBA" id="ARBA00048266"/>
    </source>
</evidence>
<evidence type="ECO:0000256" key="13">
    <source>
        <dbReference type="ARBA" id="ARBA00023002"/>
    </source>
</evidence>
<evidence type="ECO:0000256" key="8">
    <source>
        <dbReference type="ARBA" id="ARBA00022723"/>
    </source>
</evidence>
<dbReference type="GO" id="GO:0102265">
    <property type="term" value="F:tRNA-dihydrouridine47 synthase activity"/>
    <property type="evidence" value="ECO:0007669"/>
    <property type="project" value="UniProtKB-EC"/>
</dbReference>
<reference evidence="20 21" key="2">
    <citation type="journal article" date="2019" name="G3 (Bethesda)">
        <title>Hybrid Assembly of the Genome of the Entomopathogenic Nematode Steinernema carpocapsae Identifies the X-Chromosome.</title>
        <authorList>
            <person name="Serra L."/>
            <person name="Macchietto M."/>
            <person name="Macias-Munoz A."/>
            <person name="McGill C.J."/>
            <person name="Rodriguez I.M."/>
            <person name="Rodriguez B."/>
            <person name="Murad R."/>
            <person name="Mortazavi A."/>
        </authorList>
    </citation>
    <scope>NUCLEOTIDE SEQUENCE [LARGE SCALE GENOMIC DNA]</scope>
    <source>
        <strain evidence="20 21">ALL</strain>
    </source>
</reference>
<dbReference type="GO" id="GO:0008270">
    <property type="term" value="F:zinc ion binding"/>
    <property type="evidence" value="ECO:0007669"/>
    <property type="project" value="UniProtKB-KW"/>
</dbReference>
<organism evidence="20 21">
    <name type="scientific">Steinernema carpocapsae</name>
    <name type="common">Entomopathogenic nematode</name>
    <dbReference type="NCBI Taxonomy" id="34508"/>
    <lineage>
        <taxon>Eukaryota</taxon>
        <taxon>Metazoa</taxon>
        <taxon>Ecdysozoa</taxon>
        <taxon>Nematoda</taxon>
        <taxon>Chromadorea</taxon>
        <taxon>Rhabditida</taxon>
        <taxon>Tylenchina</taxon>
        <taxon>Panagrolaimomorpha</taxon>
        <taxon>Strongyloidoidea</taxon>
        <taxon>Steinernematidae</taxon>
        <taxon>Steinernema</taxon>
    </lineage>
</organism>
<dbReference type="InterPro" id="IPR018517">
    <property type="entry name" value="tRNA_hU_synthase_CS"/>
</dbReference>
<reference evidence="20 21" key="1">
    <citation type="journal article" date="2015" name="Genome Biol.">
        <title>Comparative genomics of Steinernema reveals deeply conserved gene regulatory networks.</title>
        <authorList>
            <person name="Dillman A.R."/>
            <person name="Macchietto M."/>
            <person name="Porter C.F."/>
            <person name="Rogers A."/>
            <person name="Williams B."/>
            <person name="Antoshechkin I."/>
            <person name="Lee M.M."/>
            <person name="Goodwin Z."/>
            <person name="Lu X."/>
            <person name="Lewis E.E."/>
            <person name="Goodrich-Blair H."/>
            <person name="Stock S.P."/>
            <person name="Adams B.J."/>
            <person name="Sternberg P.W."/>
            <person name="Mortazavi A."/>
        </authorList>
    </citation>
    <scope>NUCLEOTIDE SEQUENCE [LARGE SCALE GENOMIC DNA]</scope>
    <source>
        <strain evidence="20 21">ALL</strain>
    </source>
</reference>
<evidence type="ECO:0000256" key="1">
    <source>
        <dbReference type="ARBA" id="ARBA00001917"/>
    </source>
</evidence>
<dbReference type="Gene3D" id="3.20.20.70">
    <property type="entry name" value="Aldolase class I"/>
    <property type="match status" value="1"/>
</dbReference>
<evidence type="ECO:0000256" key="5">
    <source>
        <dbReference type="ARBA" id="ARBA00022643"/>
    </source>
</evidence>
<keyword evidence="9" id="KW-0677">Repeat</keyword>
<dbReference type="Pfam" id="PF01207">
    <property type="entry name" value="Dus"/>
    <property type="match status" value="1"/>
</dbReference>
<comment type="caution">
    <text evidence="20">The sequence shown here is derived from an EMBL/GenBank/DDBJ whole genome shotgun (WGS) entry which is preliminary data.</text>
</comment>
<keyword evidence="12" id="KW-0521">NADP</keyword>
<evidence type="ECO:0000256" key="9">
    <source>
        <dbReference type="ARBA" id="ARBA00022737"/>
    </source>
</evidence>
<dbReference type="EC" id="1.3.1.89" evidence="3"/>
<evidence type="ECO:0000256" key="18">
    <source>
        <dbReference type="ARBA" id="ARBA00049513"/>
    </source>
</evidence>
<dbReference type="GO" id="GO:0050660">
    <property type="term" value="F:flavin adenine dinucleotide binding"/>
    <property type="evidence" value="ECO:0007669"/>
    <property type="project" value="InterPro"/>
</dbReference>
<dbReference type="Pfam" id="PF25585">
    <property type="entry name" value="zf-CCCH_DUS3L"/>
    <property type="match status" value="1"/>
</dbReference>
<gene>
    <name evidence="20" type="ORF">L596_009713</name>
</gene>
<evidence type="ECO:0000256" key="11">
    <source>
        <dbReference type="ARBA" id="ARBA00022833"/>
    </source>
</evidence>
<keyword evidence="14" id="KW-0520">NAD</keyword>
<evidence type="ECO:0000256" key="4">
    <source>
        <dbReference type="ARBA" id="ARBA00022630"/>
    </source>
</evidence>
<dbReference type="Proteomes" id="UP000298663">
    <property type="component" value="Unassembled WGS sequence"/>
</dbReference>
<dbReference type="GO" id="GO:0006397">
    <property type="term" value="P:mRNA processing"/>
    <property type="evidence" value="ECO:0007669"/>
    <property type="project" value="UniProtKB-KW"/>
</dbReference>
<keyword evidence="5" id="KW-0288">FMN</keyword>
<dbReference type="PANTHER" id="PTHR45846:SF1">
    <property type="entry name" value="TRNA-DIHYDROURIDINE(47) SYNTHASE [NAD(P)(+)]-LIKE"/>
    <property type="match status" value="1"/>
</dbReference>
<feature type="domain" description="DUS-like FMN-binding" evidence="19">
    <location>
        <begin position="146"/>
        <end position="380"/>
    </location>
</feature>